<dbReference type="Proteomes" id="UP000193648">
    <property type="component" value="Unassembled WGS sequence"/>
</dbReference>
<keyword evidence="3" id="KW-1185">Reference proteome</keyword>
<proteinExistence type="predicted"/>
<evidence type="ECO:0000256" key="1">
    <source>
        <dbReference type="SAM" id="Phobius"/>
    </source>
</evidence>
<name>A0A1Y2GLE3_9FUNG</name>
<dbReference type="GeneID" id="33570690"/>
<comment type="caution">
    <text evidence="2">The sequence shown here is derived from an EMBL/GenBank/DDBJ whole genome shotgun (WGS) entry which is preliminary data.</text>
</comment>
<evidence type="ECO:0000313" key="3">
    <source>
        <dbReference type="Proteomes" id="UP000193648"/>
    </source>
</evidence>
<dbReference type="RefSeq" id="XP_021880867.1">
    <property type="nucleotide sequence ID" value="XM_022028847.1"/>
</dbReference>
<reference evidence="2 3" key="1">
    <citation type="submission" date="2016-07" db="EMBL/GenBank/DDBJ databases">
        <title>Pervasive Adenine N6-methylation of Active Genes in Fungi.</title>
        <authorList>
            <consortium name="DOE Joint Genome Institute"/>
            <person name="Mondo S.J."/>
            <person name="Dannebaum R.O."/>
            <person name="Kuo R.C."/>
            <person name="Labutti K."/>
            <person name="Haridas S."/>
            <person name="Kuo A."/>
            <person name="Salamov A."/>
            <person name="Ahrendt S.R."/>
            <person name="Lipzen A."/>
            <person name="Sullivan W."/>
            <person name="Andreopoulos W.B."/>
            <person name="Clum A."/>
            <person name="Lindquist E."/>
            <person name="Daum C."/>
            <person name="Ramamoorthy G.K."/>
            <person name="Gryganskyi A."/>
            <person name="Culley D."/>
            <person name="Magnuson J.K."/>
            <person name="James T.Y."/>
            <person name="O'Malley M.A."/>
            <person name="Stajich J.E."/>
            <person name="Spatafora J.W."/>
            <person name="Visel A."/>
            <person name="Grigoriev I.V."/>
        </authorList>
    </citation>
    <scope>NUCLEOTIDE SEQUENCE [LARGE SCALE GENOMIC DNA]</scope>
    <source>
        <strain evidence="2 3">NRRL 3116</strain>
    </source>
</reference>
<protein>
    <submittedName>
        <fullName evidence="2">Uncharacterized protein</fullName>
    </submittedName>
</protein>
<sequence length="78" mass="8899">MEQQLEVEIRPWIIIVIAIMALLIARIPNGNEEQVCIDETVNDGKDAKREEKLFNNINIIVTINNNSNNNSNNSPWPL</sequence>
<dbReference type="InParanoid" id="A0A1Y2GLE3"/>
<dbReference type="AlphaFoldDB" id="A0A1Y2GLE3"/>
<dbReference type="EMBL" id="MCFF01000021">
    <property type="protein sequence ID" value="ORZ14389.1"/>
    <property type="molecule type" value="Genomic_DNA"/>
</dbReference>
<feature type="transmembrane region" description="Helical" evidence="1">
    <location>
        <begin position="12"/>
        <end position="28"/>
    </location>
</feature>
<evidence type="ECO:0000313" key="2">
    <source>
        <dbReference type="EMBL" id="ORZ14389.1"/>
    </source>
</evidence>
<accession>A0A1Y2GLE3</accession>
<gene>
    <name evidence="2" type="ORF">BCR41DRAFT_396870</name>
</gene>
<keyword evidence="1" id="KW-0472">Membrane</keyword>
<organism evidence="2 3">
    <name type="scientific">Lobosporangium transversale</name>
    <dbReference type="NCBI Taxonomy" id="64571"/>
    <lineage>
        <taxon>Eukaryota</taxon>
        <taxon>Fungi</taxon>
        <taxon>Fungi incertae sedis</taxon>
        <taxon>Mucoromycota</taxon>
        <taxon>Mortierellomycotina</taxon>
        <taxon>Mortierellomycetes</taxon>
        <taxon>Mortierellales</taxon>
        <taxon>Mortierellaceae</taxon>
        <taxon>Lobosporangium</taxon>
    </lineage>
</organism>
<keyword evidence="1" id="KW-0812">Transmembrane</keyword>
<keyword evidence="1" id="KW-1133">Transmembrane helix</keyword>